<accession>A0A1M7S3X6</accession>
<evidence type="ECO:0000259" key="5">
    <source>
        <dbReference type="Pfam" id="PF09084"/>
    </source>
</evidence>
<evidence type="ECO:0000256" key="2">
    <source>
        <dbReference type="ARBA" id="ARBA00010742"/>
    </source>
</evidence>
<gene>
    <name evidence="6" type="ORF">SAMN02745247_00915</name>
</gene>
<evidence type="ECO:0000256" key="1">
    <source>
        <dbReference type="ARBA" id="ARBA00004418"/>
    </source>
</evidence>
<dbReference type="AlphaFoldDB" id="A0A1M7S3X6"/>
<dbReference type="InterPro" id="IPR015168">
    <property type="entry name" value="SsuA/THI5"/>
</dbReference>
<dbReference type="EMBL" id="FRDH01000004">
    <property type="protein sequence ID" value="SHN53156.1"/>
    <property type="molecule type" value="Genomic_DNA"/>
</dbReference>
<sequence length="374" mass="40622">MKRSVKNFLALILGISVVVSGCGPAGKEASGSGDPSQPLGAVSGTVINEEGLIDYSAISEEELTALYEKEPAYNQTITVNYTGSLCPVALPVAKYLGFVEEEGIKSFDFVQISGSAARDGLASGNLTVAIGFLSDWLLYYQNGEEVVSTLALHSGCASAAALKDSDITKFEKGMKIGVSGDIGGVFHNIGLRFINHDGFSTDDFTWVALEPGTLLAALQEGQVDVIVASDELIYNFVEDGYAKVIRSQDYDPDFENEVCCSLGFNKDFVKNNPVTVYKITRAVYRASKWLEASEENREKAVDLLLDKQYISTTKEMGVELINLLHYGFGTKELVATTKVIGQEYKDLGLLPADFDLTNAEEQFLVKYDLTKIAQ</sequence>
<organism evidence="6 7">
    <name type="scientific">Butyrivibrio hungatei DSM 14810</name>
    <dbReference type="NCBI Taxonomy" id="1121132"/>
    <lineage>
        <taxon>Bacteria</taxon>
        <taxon>Bacillati</taxon>
        <taxon>Bacillota</taxon>
        <taxon>Clostridia</taxon>
        <taxon>Lachnospirales</taxon>
        <taxon>Lachnospiraceae</taxon>
        <taxon>Butyrivibrio</taxon>
    </lineage>
</organism>
<dbReference type="PROSITE" id="PS51257">
    <property type="entry name" value="PROKAR_LIPOPROTEIN"/>
    <property type="match status" value="1"/>
</dbReference>
<reference evidence="6 7" key="1">
    <citation type="submission" date="2016-12" db="EMBL/GenBank/DDBJ databases">
        <authorList>
            <person name="Song W.-J."/>
            <person name="Kurnit D.M."/>
        </authorList>
    </citation>
    <scope>NUCLEOTIDE SEQUENCE [LARGE SCALE GENOMIC DNA]</scope>
    <source>
        <strain evidence="6 7">DSM 14810</strain>
    </source>
</reference>
<dbReference type="RefSeq" id="WP_072701449.1">
    <property type="nucleotide sequence ID" value="NZ_FRDH01000004.1"/>
</dbReference>
<dbReference type="Pfam" id="PF09084">
    <property type="entry name" value="NMT1"/>
    <property type="match status" value="1"/>
</dbReference>
<dbReference type="PANTHER" id="PTHR30024">
    <property type="entry name" value="ALIPHATIC SULFONATES-BINDING PROTEIN-RELATED"/>
    <property type="match status" value="1"/>
</dbReference>
<evidence type="ECO:0000313" key="7">
    <source>
        <dbReference type="Proteomes" id="UP000184097"/>
    </source>
</evidence>
<dbReference type="Proteomes" id="UP000184097">
    <property type="component" value="Unassembled WGS sequence"/>
</dbReference>
<proteinExistence type="inferred from homology"/>
<dbReference type="SUPFAM" id="SSF53850">
    <property type="entry name" value="Periplasmic binding protein-like II"/>
    <property type="match status" value="1"/>
</dbReference>
<dbReference type="PANTHER" id="PTHR30024:SF47">
    <property type="entry name" value="TAURINE-BINDING PERIPLASMIC PROTEIN"/>
    <property type="match status" value="1"/>
</dbReference>
<evidence type="ECO:0000256" key="3">
    <source>
        <dbReference type="ARBA" id="ARBA00022729"/>
    </source>
</evidence>
<comment type="subcellular location">
    <subcellularLocation>
        <location evidence="1">Periplasm</location>
    </subcellularLocation>
</comment>
<dbReference type="Gene3D" id="3.40.190.10">
    <property type="entry name" value="Periplasmic binding protein-like II"/>
    <property type="match status" value="2"/>
</dbReference>
<comment type="similarity">
    <text evidence="2">Belongs to the bacterial solute-binding protein SsuA/TauA family.</text>
</comment>
<feature type="domain" description="SsuA/THI5-like" evidence="5">
    <location>
        <begin position="92"/>
        <end position="290"/>
    </location>
</feature>
<evidence type="ECO:0000313" key="6">
    <source>
        <dbReference type="EMBL" id="SHN53156.1"/>
    </source>
</evidence>
<evidence type="ECO:0000256" key="4">
    <source>
        <dbReference type="SAM" id="SignalP"/>
    </source>
</evidence>
<keyword evidence="3 4" id="KW-0732">Signal</keyword>
<name>A0A1M7S3X6_9FIRM</name>
<feature type="chain" id="PRO_5038814550" evidence="4">
    <location>
        <begin position="22"/>
        <end position="374"/>
    </location>
</feature>
<feature type="signal peptide" evidence="4">
    <location>
        <begin position="1"/>
        <end position="21"/>
    </location>
</feature>
<dbReference type="GO" id="GO:0042597">
    <property type="term" value="C:periplasmic space"/>
    <property type="evidence" value="ECO:0007669"/>
    <property type="project" value="UniProtKB-SubCell"/>
</dbReference>
<protein>
    <submittedName>
        <fullName evidence="6">NitT/TauT family transport system substrate-binding protein</fullName>
    </submittedName>
</protein>